<gene>
    <name evidence="1" type="ORF">EFBL_1817</name>
</gene>
<dbReference type="Pfam" id="PF09580">
    <property type="entry name" value="Spore_YhcN_YlaJ"/>
    <property type="match status" value="1"/>
</dbReference>
<reference evidence="2" key="1">
    <citation type="submission" date="2017-07" db="EMBL/GenBank/DDBJ databases">
        <title>Draft genome sequence of Effusibacillus lacus strain skLN1.</title>
        <authorList>
            <person name="Watanabe M."/>
            <person name="Kojima H."/>
            <person name="Fukui M."/>
        </authorList>
    </citation>
    <scope>NUCLEOTIDE SEQUENCE [LARGE SCALE GENOMIC DNA]</scope>
    <source>
        <strain evidence="2">skLN1</strain>
    </source>
</reference>
<keyword evidence="2" id="KW-1185">Reference proteome</keyword>
<evidence type="ECO:0008006" key="3">
    <source>
        <dbReference type="Google" id="ProtNLM"/>
    </source>
</evidence>
<proteinExistence type="predicted"/>
<evidence type="ECO:0000313" key="1">
    <source>
        <dbReference type="EMBL" id="GAX90191.1"/>
    </source>
</evidence>
<dbReference type="PROSITE" id="PS51257">
    <property type="entry name" value="PROKAR_LIPOPROTEIN"/>
    <property type="match status" value="1"/>
</dbReference>
<organism evidence="1 2">
    <name type="scientific">Effusibacillus lacus</name>
    <dbReference type="NCBI Taxonomy" id="1348429"/>
    <lineage>
        <taxon>Bacteria</taxon>
        <taxon>Bacillati</taxon>
        <taxon>Bacillota</taxon>
        <taxon>Bacilli</taxon>
        <taxon>Bacillales</taxon>
        <taxon>Alicyclobacillaceae</taxon>
        <taxon>Effusibacillus</taxon>
    </lineage>
</organism>
<name>A0A292YMQ7_9BACL</name>
<comment type="caution">
    <text evidence="1">The sequence shown here is derived from an EMBL/GenBank/DDBJ whole genome shotgun (WGS) entry which is preliminary data.</text>
</comment>
<dbReference type="AlphaFoldDB" id="A0A292YMQ7"/>
<evidence type="ECO:0000313" key="2">
    <source>
        <dbReference type="Proteomes" id="UP000217785"/>
    </source>
</evidence>
<accession>A0A292YMQ7</accession>
<dbReference type="EMBL" id="BDUF01000051">
    <property type="protein sequence ID" value="GAX90191.1"/>
    <property type="molecule type" value="Genomic_DNA"/>
</dbReference>
<sequence>MRTGKWVAWTLLGAVTVGVLAGCGQGNPGINGRMQSTGREPLYDNRGIDIDGDGDRAWLSGHNNINNPPVNLRNFAPLGGGYRDMTADPYSGGLTADRIADLAQSIQGVDNASVVVNGQTAIVGLTLHRHVPRERAEAIKQEVRQLLMVQAPVFRSVRITTDRAMARRVFDASRNVRNGQPLSTQDREFQQLLKDIPEVIPR</sequence>
<dbReference type="InterPro" id="IPR019076">
    <property type="entry name" value="Spore_lipoprot_YhcN/YlaJ-like"/>
</dbReference>
<dbReference type="OrthoDB" id="2380947at2"/>
<dbReference type="RefSeq" id="WP_096181897.1">
    <property type="nucleotide sequence ID" value="NZ_BDUF01000051.1"/>
</dbReference>
<protein>
    <recommendedName>
        <fullName evidence="3">Sporulation protein</fullName>
    </recommendedName>
</protein>
<dbReference type="Proteomes" id="UP000217785">
    <property type="component" value="Unassembled WGS sequence"/>
</dbReference>